<reference evidence="1" key="1">
    <citation type="journal article" date="2022" name="Int. J. Mol. Sci.">
        <title>Draft Genome of Tanacetum Coccineum: Genomic Comparison of Closely Related Tanacetum-Family Plants.</title>
        <authorList>
            <person name="Yamashiro T."/>
            <person name="Shiraishi A."/>
            <person name="Nakayama K."/>
            <person name="Satake H."/>
        </authorList>
    </citation>
    <scope>NUCLEOTIDE SEQUENCE</scope>
</reference>
<sequence>MAAINYQEPIPTKCKCMLPLMELTSWTLTNPCRRFLFCPNRYKTGAKKCKKFYWYDPELDNEWYKRHLYGMYGQLNPHQIQDIATEISSHEQLIILQDEFAGIQAELALTQKNARLVTFIVLYCWRAKEVVLVYLPLVYQHIKVYVDQAFE</sequence>
<name>A0ABQ5C8W5_9ASTR</name>
<accession>A0ABQ5C8W5</accession>
<dbReference type="EMBL" id="BQNB010014049">
    <property type="protein sequence ID" value="GJT23360.1"/>
    <property type="molecule type" value="Genomic_DNA"/>
</dbReference>
<evidence type="ECO:0000313" key="1">
    <source>
        <dbReference type="EMBL" id="GJT23360.1"/>
    </source>
</evidence>
<dbReference type="Proteomes" id="UP001151760">
    <property type="component" value="Unassembled WGS sequence"/>
</dbReference>
<protein>
    <recommendedName>
        <fullName evidence="3">Zinc finger GRF-type domain-containing protein</fullName>
    </recommendedName>
</protein>
<reference evidence="1" key="2">
    <citation type="submission" date="2022-01" db="EMBL/GenBank/DDBJ databases">
        <authorList>
            <person name="Yamashiro T."/>
            <person name="Shiraishi A."/>
            <person name="Satake H."/>
            <person name="Nakayama K."/>
        </authorList>
    </citation>
    <scope>NUCLEOTIDE SEQUENCE</scope>
</reference>
<comment type="caution">
    <text evidence="1">The sequence shown here is derived from an EMBL/GenBank/DDBJ whole genome shotgun (WGS) entry which is preliminary data.</text>
</comment>
<keyword evidence="2" id="KW-1185">Reference proteome</keyword>
<evidence type="ECO:0000313" key="2">
    <source>
        <dbReference type="Proteomes" id="UP001151760"/>
    </source>
</evidence>
<evidence type="ECO:0008006" key="3">
    <source>
        <dbReference type="Google" id="ProtNLM"/>
    </source>
</evidence>
<gene>
    <name evidence="1" type="ORF">Tco_0893297</name>
</gene>
<proteinExistence type="predicted"/>
<organism evidence="1 2">
    <name type="scientific">Tanacetum coccineum</name>
    <dbReference type="NCBI Taxonomy" id="301880"/>
    <lineage>
        <taxon>Eukaryota</taxon>
        <taxon>Viridiplantae</taxon>
        <taxon>Streptophyta</taxon>
        <taxon>Embryophyta</taxon>
        <taxon>Tracheophyta</taxon>
        <taxon>Spermatophyta</taxon>
        <taxon>Magnoliopsida</taxon>
        <taxon>eudicotyledons</taxon>
        <taxon>Gunneridae</taxon>
        <taxon>Pentapetalae</taxon>
        <taxon>asterids</taxon>
        <taxon>campanulids</taxon>
        <taxon>Asterales</taxon>
        <taxon>Asteraceae</taxon>
        <taxon>Asteroideae</taxon>
        <taxon>Anthemideae</taxon>
        <taxon>Anthemidinae</taxon>
        <taxon>Tanacetum</taxon>
    </lineage>
</organism>